<keyword evidence="1" id="KW-0472">Membrane</keyword>
<keyword evidence="1" id="KW-0812">Transmembrane</keyword>
<accession>A0A834H949</accession>
<evidence type="ECO:0000256" key="1">
    <source>
        <dbReference type="SAM" id="Phobius"/>
    </source>
</evidence>
<keyword evidence="1" id="KW-1133">Transmembrane helix</keyword>
<feature type="transmembrane region" description="Helical" evidence="1">
    <location>
        <begin position="38"/>
        <end position="63"/>
    </location>
</feature>
<proteinExistence type="predicted"/>
<dbReference type="Proteomes" id="UP000626092">
    <property type="component" value="Unassembled WGS sequence"/>
</dbReference>
<protein>
    <submittedName>
        <fullName evidence="2">Uncharacterized protein</fullName>
    </submittedName>
</protein>
<evidence type="ECO:0000313" key="2">
    <source>
        <dbReference type="EMBL" id="KAF7148728.1"/>
    </source>
</evidence>
<evidence type="ECO:0000313" key="3">
    <source>
        <dbReference type="Proteomes" id="UP000626092"/>
    </source>
</evidence>
<feature type="transmembrane region" description="Helical" evidence="1">
    <location>
        <begin position="69"/>
        <end position="92"/>
    </location>
</feature>
<dbReference type="OrthoDB" id="1704053at2759"/>
<keyword evidence="3" id="KW-1185">Reference proteome</keyword>
<name>A0A834H949_RHOSS</name>
<dbReference type="AlphaFoldDB" id="A0A834H949"/>
<organism evidence="2 3">
    <name type="scientific">Rhododendron simsii</name>
    <name type="common">Sims's rhododendron</name>
    <dbReference type="NCBI Taxonomy" id="118357"/>
    <lineage>
        <taxon>Eukaryota</taxon>
        <taxon>Viridiplantae</taxon>
        <taxon>Streptophyta</taxon>
        <taxon>Embryophyta</taxon>
        <taxon>Tracheophyta</taxon>
        <taxon>Spermatophyta</taxon>
        <taxon>Magnoliopsida</taxon>
        <taxon>eudicotyledons</taxon>
        <taxon>Gunneridae</taxon>
        <taxon>Pentapetalae</taxon>
        <taxon>asterids</taxon>
        <taxon>Ericales</taxon>
        <taxon>Ericaceae</taxon>
        <taxon>Ericoideae</taxon>
        <taxon>Rhodoreae</taxon>
        <taxon>Rhododendron</taxon>
    </lineage>
</organism>
<reference evidence="2" key="1">
    <citation type="submission" date="2019-11" db="EMBL/GenBank/DDBJ databases">
        <authorList>
            <person name="Liu Y."/>
            <person name="Hou J."/>
            <person name="Li T.-Q."/>
            <person name="Guan C.-H."/>
            <person name="Wu X."/>
            <person name="Wu H.-Z."/>
            <person name="Ling F."/>
            <person name="Zhang R."/>
            <person name="Shi X.-G."/>
            <person name="Ren J.-P."/>
            <person name="Chen E.-F."/>
            <person name="Sun J.-M."/>
        </authorList>
    </citation>
    <scope>NUCLEOTIDE SEQUENCE</scope>
    <source>
        <strain evidence="2">Adult_tree_wgs_1</strain>
        <tissue evidence="2">Leaves</tissue>
    </source>
</reference>
<comment type="caution">
    <text evidence="2">The sequence shown here is derived from an EMBL/GenBank/DDBJ whole genome shotgun (WGS) entry which is preliminary data.</text>
</comment>
<sequence length="378" mass="42908">MVPCLLSSHYCLDVSIVSKAWVGPFGFYSGMDQKLVQFVLWTMSYNMVAMISMWPMSSILVIFFVMDTWTLLLCIIILCYVANLAFVFWSIYKVHDEAKDKAFEFEMSWVCDESKRQRKKLNLHVAIVGRTADDIEGFERSRISGQLLRHPSVAQNICVQIEDFVAVYIWLDGDHYGAVGGSLSGVGVGKAIRYNKRWKGKLGGSSVIATCLIAFCERIGPDLIALHVLPKLKELFDELVFSQETRIASGTLERSSKVTKPKSGEDEIESLWTLCSFCILPLRLFLVWRNLARVVPHGYFSSNPCYNAITGRLLIVQAAQSSTNKSTQFYRFFSHCDNTNPTIHLIDPMASTTCENRVEYNRVEYRVLSEVYPTDPPH</sequence>
<gene>
    <name evidence="2" type="ORF">RHSIM_Rhsim03G0109500</name>
</gene>
<dbReference type="EMBL" id="WJXA01000003">
    <property type="protein sequence ID" value="KAF7148728.1"/>
    <property type="molecule type" value="Genomic_DNA"/>
</dbReference>